<feature type="transmembrane region" description="Helical" evidence="8">
    <location>
        <begin position="334"/>
        <end position="358"/>
    </location>
</feature>
<dbReference type="PANTHER" id="PTHR11537">
    <property type="entry name" value="VOLTAGE-GATED POTASSIUM CHANNEL"/>
    <property type="match status" value="1"/>
</dbReference>
<dbReference type="AlphaFoldDB" id="A7SK53"/>
<organism evidence="11 12">
    <name type="scientific">Nematostella vectensis</name>
    <name type="common">Starlet sea anemone</name>
    <dbReference type="NCBI Taxonomy" id="45351"/>
    <lineage>
        <taxon>Eukaryota</taxon>
        <taxon>Metazoa</taxon>
        <taxon>Cnidaria</taxon>
        <taxon>Anthozoa</taxon>
        <taxon>Hexacorallia</taxon>
        <taxon>Actiniaria</taxon>
        <taxon>Edwardsiidae</taxon>
        <taxon>Nematostella</taxon>
    </lineage>
</organism>
<evidence type="ECO:0000256" key="7">
    <source>
        <dbReference type="ARBA" id="ARBA00023303"/>
    </source>
</evidence>
<dbReference type="GO" id="GO:0005249">
    <property type="term" value="F:voltage-gated potassium channel activity"/>
    <property type="evidence" value="ECO:0007669"/>
    <property type="project" value="InterPro"/>
</dbReference>
<evidence type="ECO:0000256" key="1">
    <source>
        <dbReference type="ARBA" id="ARBA00004141"/>
    </source>
</evidence>
<feature type="signal peptide" evidence="9">
    <location>
        <begin position="1"/>
        <end position="18"/>
    </location>
</feature>
<keyword evidence="12" id="KW-1185">Reference proteome</keyword>
<dbReference type="SUPFAM" id="SSF81324">
    <property type="entry name" value="Voltage-gated potassium channels"/>
    <property type="match status" value="2"/>
</dbReference>
<name>A7SK53_NEMVE</name>
<keyword evidence="6 8" id="KW-0472">Membrane</keyword>
<dbReference type="InParanoid" id="A7SK53"/>
<dbReference type="InterPro" id="IPR028325">
    <property type="entry name" value="VG_K_chnl"/>
</dbReference>
<reference evidence="11 12" key="1">
    <citation type="journal article" date="2007" name="Science">
        <title>Sea anemone genome reveals ancestral eumetazoan gene repertoire and genomic organization.</title>
        <authorList>
            <person name="Putnam N.H."/>
            <person name="Srivastava M."/>
            <person name="Hellsten U."/>
            <person name="Dirks B."/>
            <person name="Chapman J."/>
            <person name="Salamov A."/>
            <person name="Terry A."/>
            <person name="Shapiro H."/>
            <person name="Lindquist E."/>
            <person name="Kapitonov V.V."/>
            <person name="Jurka J."/>
            <person name="Genikhovich G."/>
            <person name="Grigoriev I.V."/>
            <person name="Lucas S.M."/>
            <person name="Steele R.E."/>
            <person name="Finnerty J.R."/>
            <person name="Technau U."/>
            <person name="Martindale M.Q."/>
            <person name="Rokhsar D.S."/>
        </authorList>
    </citation>
    <scope>NUCLEOTIDE SEQUENCE [LARGE SCALE GENOMIC DNA]</scope>
    <source>
        <strain evidence="12">CH2 X CH6</strain>
    </source>
</reference>
<comment type="subcellular location">
    <subcellularLocation>
        <location evidence="1">Membrane</location>
        <topology evidence="1">Multi-pass membrane protein</topology>
    </subcellularLocation>
</comment>
<dbReference type="InterPro" id="IPR013099">
    <property type="entry name" value="K_chnl_dom"/>
</dbReference>
<dbReference type="GO" id="GO:0008076">
    <property type="term" value="C:voltage-gated potassium channel complex"/>
    <property type="evidence" value="ECO:0007669"/>
    <property type="project" value="InterPro"/>
</dbReference>
<feature type="domain" description="Potassium channel" evidence="10">
    <location>
        <begin position="253"/>
        <end position="280"/>
    </location>
</feature>
<dbReference type="Pfam" id="PF07885">
    <property type="entry name" value="Ion_trans_2"/>
    <property type="match status" value="2"/>
</dbReference>
<keyword evidence="3 8" id="KW-0812">Transmembrane</keyword>
<feature type="domain" description="Potassium channel" evidence="10">
    <location>
        <begin position="318"/>
        <end position="359"/>
    </location>
</feature>
<dbReference type="PANTHER" id="PTHR11537:SF252">
    <property type="entry name" value="POTASSIUM VOLTAGE-GATED CHANNEL PROTEIN SHAW"/>
    <property type="match status" value="1"/>
</dbReference>
<evidence type="ECO:0000256" key="9">
    <source>
        <dbReference type="SAM" id="SignalP"/>
    </source>
</evidence>
<feature type="chain" id="PRO_5002712851" description="Potassium channel domain-containing protein" evidence="9">
    <location>
        <begin position="19"/>
        <end position="419"/>
    </location>
</feature>
<evidence type="ECO:0000313" key="11">
    <source>
        <dbReference type="EMBL" id="EDO35930.1"/>
    </source>
</evidence>
<evidence type="ECO:0000256" key="3">
    <source>
        <dbReference type="ARBA" id="ARBA00022692"/>
    </source>
</evidence>
<accession>A7SK53</accession>
<dbReference type="EMBL" id="DS469683">
    <property type="protein sequence ID" value="EDO35930.1"/>
    <property type="molecule type" value="Genomic_DNA"/>
</dbReference>
<protein>
    <recommendedName>
        <fullName evidence="10">Potassium channel domain-containing protein</fullName>
    </recommendedName>
</protein>
<dbReference type="GO" id="GO:0005634">
    <property type="term" value="C:nucleus"/>
    <property type="evidence" value="ECO:0000318"/>
    <property type="project" value="GO_Central"/>
</dbReference>
<dbReference type="HOGENOM" id="CLU_656041_0_0_1"/>
<evidence type="ECO:0000256" key="4">
    <source>
        <dbReference type="ARBA" id="ARBA00022989"/>
    </source>
</evidence>
<evidence type="ECO:0000256" key="6">
    <source>
        <dbReference type="ARBA" id="ARBA00023136"/>
    </source>
</evidence>
<evidence type="ECO:0000256" key="8">
    <source>
        <dbReference type="SAM" id="Phobius"/>
    </source>
</evidence>
<evidence type="ECO:0000256" key="2">
    <source>
        <dbReference type="ARBA" id="ARBA00022448"/>
    </source>
</evidence>
<dbReference type="PhylomeDB" id="A7SK53"/>
<evidence type="ECO:0000259" key="10">
    <source>
        <dbReference type="Pfam" id="PF07885"/>
    </source>
</evidence>
<sequence>MVTIKWLVMIIVLNVCFGQDINVLEVSLLDDADPDAEPTVASSTSEPTSSAAITPFNITFGPAKLSEGQNGMGGNPAACRKRCPSVLNIGWLDRPPLIYNGNNASEPRDDASVKVVGIFPRILQGAINICCSRARMCGQRIALNFSRSARNALELDRGLIDMSYDFILPVDISDGETNYGSYPYIHVLSSPGLMLICHKQRRIERSRVQVLKILQNTWPVVVVTFLLTACAGITIWALDSTWNPLEFPPTFVRGVLEGCWWAFVTMTTVGYGDRAPKSHLDGVFDVTWITCLSCDIHVITRYGDRAPKSHLGRVFDVTWITYGDRAPKSHLGRVFGVIWITVGLVICSFLTATLTSALTSISVRSSGNELLGRKIGVVNNAGHAEAVSHGAVPFGKLSLHRYKTMIVMENESFVDKRQY</sequence>
<gene>
    <name evidence="11" type="ORF">NEMVEDRAFT_v1g213512</name>
</gene>
<keyword evidence="4 8" id="KW-1133">Transmembrane helix</keyword>
<proteinExistence type="predicted"/>
<keyword evidence="5" id="KW-0406">Ion transport</keyword>
<keyword evidence="2" id="KW-0813">Transport</keyword>
<feature type="transmembrane region" description="Helical" evidence="8">
    <location>
        <begin position="218"/>
        <end position="238"/>
    </location>
</feature>
<keyword evidence="9" id="KW-0732">Signal</keyword>
<evidence type="ECO:0000256" key="5">
    <source>
        <dbReference type="ARBA" id="ARBA00023065"/>
    </source>
</evidence>
<evidence type="ECO:0000313" key="12">
    <source>
        <dbReference type="Proteomes" id="UP000001593"/>
    </source>
</evidence>
<dbReference type="Gene3D" id="1.10.287.70">
    <property type="match status" value="2"/>
</dbReference>
<dbReference type="STRING" id="45351.A7SK53"/>
<dbReference type="Proteomes" id="UP000001593">
    <property type="component" value="Unassembled WGS sequence"/>
</dbReference>
<keyword evidence="7" id="KW-0407">Ion channel</keyword>